<evidence type="ECO:0000256" key="1">
    <source>
        <dbReference type="ARBA" id="ARBA00022729"/>
    </source>
</evidence>
<dbReference type="InterPro" id="IPR013517">
    <property type="entry name" value="FG-GAP"/>
</dbReference>
<dbReference type="PANTHER" id="PTHR44103:SF1">
    <property type="entry name" value="PROPROTEIN CONVERTASE P"/>
    <property type="match status" value="1"/>
</dbReference>
<proteinExistence type="predicted"/>
<feature type="compositionally biased region" description="Low complexity" evidence="2">
    <location>
        <begin position="29"/>
        <end position="80"/>
    </location>
</feature>
<evidence type="ECO:0000256" key="2">
    <source>
        <dbReference type="SAM" id="MobiDB-lite"/>
    </source>
</evidence>
<evidence type="ECO:0000313" key="4">
    <source>
        <dbReference type="Proteomes" id="UP001164459"/>
    </source>
</evidence>
<keyword evidence="1" id="KW-0732">Signal</keyword>
<dbReference type="PANTHER" id="PTHR44103">
    <property type="entry name" value="PROPROTEIN CONVERTASE P"/>
    <property type="match status" value="1"/>
</dbReference>
<dbReference type="Pfam" id="PF13517">
    <property type="entry name" value="FG-GAP_3"/>
    <property type="match status" value="2"/>
</dbReference>
<dbReference type="PROSITE" id="PS51257">
    <property type="entry name" value="PROKAR_LIPOPROTEIN"/>
    <property type="match status" value="1"/>
</dbReference>
<accession>A0ABY7GVL4</accession>
<dbReference type="InterPro" id="IPR028994">
    <property type="entry name" value="Integrin_alpha_N"/>
</dbReference>
<gene>
    <name evidence="3" type="ORF">O0S08_32715</name>
</gene>
<organism evidence="3 4">
    <name type="scientific">Nannocystis punicea</name>
    <dbReference type="NCBI Taxonomy" id="2995304"/>
    <lineage>
        <taxon>Bacteria</taxon>
        <taxon>Pseudomonadati</taxon>
        <taxon>Myxococcota</taxon>
        <taxon>Polyangia</taxon>
        <taxon>Nannocystales</taxon>
        <taxon>Nannocystaceae</taxon>
        <taxon>Nannocystis</taxon>
    </lineage>
</organism>
<evidence type="ECO:0000313" key="3">
    <source>
        <dbReference type="EMBL" id="WAS90977.1"/>
    </source>
</evidence>
<dbReference type="SUPFAM" id="SSF69318">
    <property type="entry name" value="Integrin alpha N-terminal domain"/>
    <property type="match status" value="2"/>
</dbReference>
<protein>
    <submittedName>
        <fullName evidence="3">FG-GAP-like repeat-containing protein</fullName>
    </submittedName>
</protein>
<sequence>MRFLSLPTSTPRGLDRAWLAGLGLLACGPTPPATTEGPEDTTGGLPDSTTVDPTGPTGSSGPSDTTGPTDTTDPTDTTGPAPECESSADCPYCFDCELGVCSPDPLCCNYLTPDGVDRWRCTPPEHACFGDEDCPDGYICDLTGDCVLEGPLPKILPICELRPTMASEWNLTATPGAFDLADLDGDGDLDLFAAVPSGAAIELAFNDGGGQFTPGTLVDVGPPQIAMHPAAADLDGDGDVDLAVTAPDSGELVLLFGEDGNFTPGPVLTGSSAPWTVTAADVDLDGKVDLMTIGTFLGVSVWFGDGLGGFGPEKFVPDLVDSIDATVADADLDGVPDILTPTSTQENLRLLRGEAGGSWDLLREFEVGLTQWSSALVADLDGFAGPELAIVRGDANSGGLALVWAKADPNTWQDVPQAYGTASLLLGGRFADVTADGVVDLVSATGSATVATLVGDGLGGFSCELVLAAGADTSSRLLAAGDVDGDGRNDIVTGVADGTKVTVLSM</sequence>
<dbReference type="EMBL" id="CP114040">
    <property type="protein sequence ID" value="WAS90977.1"/>
    <property type="molecule type" value="Genomic_DNA"/>
</dbReference>
<reference evidence="3" key="1">
    <citation type="submission" date="2022-11" db="EMBL/GenBank/DDBJ databases">
        <title>Minimal conservation of predation-associated metabolite biosynthetic gene clusters underscores biosynthetic potential of Myxococcota including descriptions for ten novel species: Archangium lansinium sp. nov., Myxococcus landrumus sp. nov., Nannocystis bai.</title>
        <authorList>
            <person name="Ahearne A."/>
            <person name="Stevens C."/>
            <person name="Dowd S."/>
        </authorList>
    </citation>
    <scope>NUCLEOTIDE SEQUENCE</scope>
    <source>
        <strain evidence="3">Fl3</strain>
    </source>
</reference>
<dbReference type="Gene3D" id="2.130.10.130">
    <property type="entry name" value="Integrin alpha, N-terminal"/>
    <property type="match status" value="1"/>
</dbReference>
<feature type="region of interest" description="Disordered" evidence="2">
    <location>
        <begin position="29"/>
        <end position="81"/>
    </location>
</feature>
<name>A0ABY7GVL4_9BACT</name>
<dbReference type="RefSeq" id="WP_269033315.1">
    <property type="nucleotide sequence ID" value="NZ_CP114040.1"/>
</dbReference>
<dbReference type="Proteomes" id="UP001164459">
    <property type="component" value="Chromosome"/>
</dbReference>
<keyword evidence="4" id="KW-1185">Reference proteome</keyword>